<evidence type="ECO:0000256" key="4">
    <source>
        <dbReference type="ARBA" id="ARBA00023295"/>
    </source>
</evidence>
<gene>
    <name evidence="11" type="primary">GLS93</name>
    <name evidence="11" type="ORF">JDV02_005701</name>
</gene>
<dbReference type="InterPro" id="IPR041447">
    <property type="entry name" value="Mannosidase_ig"/>
</dbReference>
<proteinExistence type="inferred from homology"/>
<evidence type="ECO:0000256" key="5">
    <source>
        <dbReference type="ARBA" id="ARBA00023326"/>
    </source>
</evidence>
<dbReference type="InterPro" id="IPR043534">
    <property type="entry name" value="EBDG/EBM"/>
</dbReference>
<keyword evidence="2 11" id="KW-0378">Hydrolase</keyword>
<dbReference type="SUPFAM" id="SSF49303">
    <property type="entry name" value="beta-Galactosidase/glucuronidase domain"/>
    <property type="match status" value="3"/>
</dbReference>
<dbReference type="Proteomes" id="UP000829364">
    <property type="component" value="Chromosome 5"/>
</dbReference>
<keyword evidence="4 11" id="KW-0326">Glycosidase</keyword>
<dbReference type="InterPro" id="IPR013783">
    <property type="entry name" value="Ig-like_fold"/>
</dbReference>
<dbReference type="GO" id="GO:0052761">
    <property type="term" value="F:exo-1,4-beta-D-glucosaminidase activity"/>
    <property type="evidence" value="ECO:0007669"/>
    <property type="project" value="UniProtKB-EC"/>
</dbReference>
<dbReference type="PANTHER" id="PTHR43536">
    <property type="entry name" value="MANNOSYLGLYCOPROTEIN ENDO-BETA-MANNOSIDASE"/>
    <property type="match status" value="1"/>
</dbReference>
<keyword evidence="12" id="KW-1185">Reference proteome</keyword>
<feature type="domain" description="Mannosidase Ig/CBM-like" evidence="8">
    <location>
        <begin position="688"/>
        <end position="769"/>
    </location>
</feature>
<keyword evidence="3" id="KW-0119">Carbohydrate metabolism</keyword>
<dbReference type="EC" id="3.2.1.165" evidence="11"/>
<reference evidence="11" key="1">
    <citation type="submission" date="2021-11" db="EMBL/GenBank/DDBJ databases">
        <title>Purpureocillium_takamizusanense_genome.</title>
        <authorList>
            <person name="Nguyen N.-H."/>
        </authorList>
    </citation>
    <scope>NUCLEOTIDE SEQUENCE</scope>
    <source>
        <strain evidence="11">PT3</strain>
    </source>
</reference>
<keyword evidence="6" id="KW-0732">Signal</keyword>
<evidence type="ECO:0000256" key="1">
    <source>
        <dbReference type="ARBA" id="ARBA00007401"/>
    </source>
</evidence>
<dbReference type="SUPFAM" id="SSF51445">
    <property type="entry name" value="(Trans)glycosidases"/>
    <property type="match status" value="1"/>
</dbReference>
<dbReference type="InterPro" id="IPR006102">
    <property type="entry name" value="Ig-like_GH2"/>
</dbReference>
<dbReference type="InterPro" id="IPR008979">
    <property type="entry name" value="Galactose-bd-like_sf"/>
</dbReference>
<feature type="domain" description="Exo-beta-D-glucosaminidase Ig-fold" evidence="9">
    <location>
        <begin position="783"/>
        <end position="883"/>
    </location>
</feature>
<dbReference type="Gene3D" id="3.20.20.80">
    <property type="entry name" value="Glycosidases"/>
    <property type="match status" value="1"/>
</dbReference>
<dbReference type="InterPro" id="IPR017853">
    <property type="entry name" value="GH"/>
</dbReference>
<feature type="signal peptide" evidence="6">
    <location>
        <begin position="1"/>
        <end position="21"/>
    </location>
</feature>
<dbReference type="EMBL" id="CP086358">
    <property type="protein sequence ID" value="UNI19519.1"/>
    <property type="molecule type" value="Genomic_DNA"/>
</dbReference>
<feature type="chain" id="PRO_5040258596" evidence="6">
    <location>
        <begin position="22"/>
        <end position="890"/>
    </location>
</feature>
<dbReference type="InterPro" id="IPR054593">
    <property type="entry name" value="Beta-mannosidase-like_N2"/>
</dbReference>
<evidence type="ECO:0000259" key="10">
    <source>
        <dbReference type="Pfam" id="PF22666"/>
    </source>
</evidence>
<evidence type="ECO:0000259" key="8">
    <source>
        <dbReference type="Pfam" id="PF17786"/>
    </source>
</evidence>
<evidence type="ECO:0000313" key="11">
    <source>
        <dbReference type="EMBL" id="UNI19519.1"/>
    </source>
</evidence>
<organism evidence="11 12">
    <name type="scientific">Purpureocillium takamizusanense</name>
    <dbReference type="NCBI Taxonomy" id="2060973"/>
    <lineage>
        <taxon>Eukaryota</taxon>
        <taxon>Fungi</taxon>
        <taxon>Dikarya</taxon>
        <taxon>Ascomycota</taxon>
        <taxon>Pezizomycotina</taxon>
        <taxon>Sordariomycetes</taxon>
        <taxon>Hypocreomycetidae</taxon>
        <taxon>Hypocreales</taxon>
        <taxon>Ophiocordycipitaceae</taxon>
        <taxon>Purpureocillium</taxon>
    </lineage>
</organism>
<dbReference type="Pfam" id="PF18368">
    <property type="entry name" value="Ig_GlcNase"/>
    <property type="match status" value="1"/>
</dbReference>
<dbReference type="Pfam" id="PF17786">
    <property type="entry name" value="Mannosidase_ig"/>
    <property type="match status" value="1"/>
</dbReference>
<feature type="domain" description="Beta-mannosidase-like galactose-binding" evidence="10">
    <location>
        <begin position="62"/>
        <end position="176"/>
    </location>
</feature>
<dbReference type="KEGG" id="ptkz:JDV02_005701"/>
<feature type="domain" description="Glycoside hydrolase family 2 immunoglobulin-like beta-sandwich" evidence="7">
    <location>
        <begin position="225"/>
        <end position="328"/>
    </location>
</feature>
<dbReference type="RefSeq" id="XP_047843000.1">
    <property type="nucleotide sequence ID" value="XM_047987016.1"/>
</dbReference>
<dbReference type="AlphaFoldDB" id="A0A9Q8VC44"/>
<dbReference type="OrthoDB" id="408532at2759"/>
<accession>A0A9Q8VC44</accession>
<evidence type="ECO:0000313" key="12">
    <source>
        <dbReference type="Proteomes" id="UP000829364"/>
    </source>
</evidence>
<dbReference type="SUPFAM" id="SSF49785">
    <property type="entry name" value="Galactose-binding domain-like"/>
    <property type="match status" value="1"/>
</dbReference>
<dbReference type="Pfam" id="PF00703">
    <property type="entry name" value="Glyco_hydro_2"/>
    <property type="match status" value="1"/>
</dbReference>
<evidence type="ECO:0000259" key="7">
    <source>
        <dbReference type="Pfam" id="PF00703"/>
    </source>
</evidence>
<dbReference type="GO" id="GO:0000272">
    <property type="term" value="P:polysaccharide catabolic process"/>
    <property type="evidence" value="ECO:0007669"/>
    <property type="project" value="UniProtKB-KW"/>
</dbReference>
<evidence type="ECO:0000256" key="3">
    <source>
        <dbReference type="ARBA" id="ARBA00023277"/>
    </source>
</evidence>
<evidence type="ECO:0000256" key="6">
    <source>
        <dbReference type="SAM" id="SignalP"/>
    </source>
</evidence>
<protein>
    <submittedName>
        <fullName evidence="11">Exo-1,4-beta-D-glucosaminidase</fullName>
        <ecNumber evidence="11">3.2.1.165</ecNumber>
    </submittedName>
</protein>
<evidence type="ECO:0000256" key="2">
    <source>
        <dbReference type="ARBA" id="ARBA00022801"/>
    </source>
</evidence>
<dbReference type="Gene3D" id="2.60.120.260">
    <property type="entry name" value="Galactose-binding domain-like"/>
    <property type="match status" value="1"/>
</dbReference>
<dbReference type="Pfam" id="PF22666">
    <property type="entry name" value="Glyco_hydro_2_N2"/>
    <property type="match status" value="1"/>
</dbReference>
<dbReference type="PANTHER" id="PTHR43536:SF1">
    <property type="entry name" value="MANNOSYLGLYCOPROTEIN ENDO-BETA-MANNOSIDASE"/>
    <property type="match status" value="1"/>
</dbReference>
<evidence type="ECO:0000259" key="9">
    <source>
        <dbReference type="Pfam" id="PF18368"/>
    </source>
</evidence>
<sequence>MPVSMLGHALAGAALLGLASSNPIVSQAGQRVAIPNWDLQPASGVHGSLDAVSKPGHDTSAWNHIPLPRCTILGCLLGAGKYKDSEIWFSDNMNKFDWGQFLQPWVYRNEFALAGKADKGQHYFLETNGISSRADLYFNGKKIADKAAQAGSFGGHTYDITSLVGQKNALAVNVYPSDFNYDLVQGFVDWNPHAPDNGSGIWRDIVVKQTGSVAMGPVSVSVDMDVPVEKSRATVTVRATARNLESHDVKFVARSVVKGPLGCKGLTEDKTITLRAGETQTVAIVHRIDKPKIWWPKTWGAQPLYKSTLTFSVDSKLSDTSSQRFGVRTVTSRVNSYNDTIFSVNGHPFQVIGGGYSPDHFFRWDDNGKRWEDIVRYSLDMGLNTIRLEGMMEHPQLYEIADEMGMMIIAGWVCCSKWESWEYNHELQIDPVPLWTDNDYDTANASMRHEAAMLQPHPSMLAYFVGSDFWPNDRAVKIYADALHGASWQVPIIASASKRGFPALLGPGGMKMDGPYDWVPPNYWYDTEPSKDRKGAAFGFGSELGAGVGTPEKGSLVQFLTKSEMEELWTKPNKNMFHMSTNMSSFYNRQIYNEGLFQRLGKPTSLDDYLLKAQIMDFEATRAQHEGYASQWNAKRPATGTIYWMLNNAWPSLHWNQFDHYMHPAGSYFGTKVGARLEHAAYDYVRQSVWVINRSLSKDGARTVDAELMSLDGKVLDKQSLHITGKANTAASAGKLKAVSKIKGVAFLRLVLKDGAGKALGRNVYWLADAGGVDELNWPNSTWYHTPVTKFADYSSLFSMKSAQVSLTKGKSGGDGSHGLVLENKARVPAFFVRLNLVDAKGADVNPVVWSDNYVTLWPGEKLELDVSFRGPGAKVQISGGNVKAAEVSL</sequence>
<name>A0A9Q8VC44_9HYPO</name>
<dbReference type="Gene3D" id="2.60.40.10">
    <property type="entry name" value="Immunoglobulins"/>
    <property type="match status" value="3"/>
</dbReference>
<comment type="similarity">
    <text evidence="1">Belongs to the glycosyl hydrolase 2 family.</text>
</comment>
<dbReference type="InterPro" id="IPR036156">
    <property type="entry name" value="Beta-gal/glucu_dom_sf"/>
</dbReference>
<dbReference type="InterPro" id="IPR041351">
    <property type="entry name" value="Ig_GlcNase"/>
</dbReference>
<keyword evidence="5" id="KW-0624">Polysaccharide degradation</keyword>
<dbReference type="GeneID" id="72067650"/>